<dbReference type="Proteomes" id="UP000608850">
    <property type="component" value="Unassembled WGS sequence"/>
</dbReference>
<name>A0A830GFI9_9EURY</name>
<organism evidence="3 4">
    <name type="scientific">Halarchaeum nitratireducens</name>
    <dbReference type="NCBI Taxonomy" id="489913"/>
    <lineage>
        <taxon>Archaea</taxon>
        <taxon>Methanobacteriati</taxon>
        <taxon>Methanobacteriota</taxon>
        <taxon>Stenosarchaea group</taxon>
        <taxon>Halobacteria</taxon>
        <taxon>Halobacteriales</taxon>
        <taxon>Halobacteriaceae</taxon>
    </lineage>
</organism>
<keyword evidence="2" id="KW-1133">Transmembrane helix</keyword>
<evidence type="ECO:0000313" key="4">
    <source>
        <dbReference type="Proteomes" id="UP000608850"/>
    </source>
</evidence>
<feature type="transmembrane region" description="Helical" evidence="2">
    <location>
        <begin position="13"/>
        <end position="33"/>
    </location>
</feature>
<evidence type="ECO:0000256" key="2">
    <source>
        <dbReference type="SAM" id="Phobius"/>
    </source>
</evidence>
<feature type="coiled-coil region" evidence="1">
    <location>
        <begin position="130"/>
        <end position="157"/>
    </location>
</feature>
<feature type="coiled-coil region" evidence="1">
    <location>
        <begin position="279"/>
        <end position="306"/>
    </location>
</feature>
<reference evidence="3 4" key="1">
    <citation type="journal article" date="2019" name="Int. J. Syst. Evol. Microbiol.">
        <title>The Global Catalogue of Microorganisms (GCM) 10K type strain sequencing project: providing services to taxonomists for standard genome sequencing and annotation.</title>
        <authorList>
            <consortium name="The Broad Institute Genomics Platform"/>
            <consortium name="The Broad Institute Genome Sequencing Center for Infectious Disease"/>
            <person name="Wu L."/>
            <person name="Ma J."/>
        </authorList>
    </citation>
    <scope>NUCLEOTIDE SEQUENCE [LARGE SCALE GENOMIC DNA]</scope>
    <source>
        <strain evidence="3 4">JCM 16331</strain>
    </source>
</reference>
<keyword evidence="4" id="KW-1185">Reference proteome</keyword>
<gene>
    <name evidence="3" type="ORF">GCM10009021_30300</name>
</gene>
<keyword evidence="1" id="KW-0175">Coiled coil</keyword>
<comment type="caution">
    <text evidence="3">The sequence shown here is derived from an EMBL/GenBank/DDBJ whole genome shotgun (WGS) entry which is preliminary data.</text>
</comment>
<dbReference type="EMBL" id="BMOQ01000011">
    <property type="protein sequence ID" value="GGN26085.1"/>
    <property type="molecule type" value="Genomic_DNA"/>
</dbReference>
<evidence type="ECO:0000313" key="3">
    <source>
        <dbReference type="EMBL" id="GGN26085.1"/>
    </source>
</evidence>
<evidence type="ECO:0000256" key="1">
    <source>
        <dbReference type="SAM" id="Coils"/>
    </source>
</evidence>
<proteinExistence type="predicted"/>
<protein>
    <submittedName>
        <fullName evidence="3">Uncharacterized protein</fullName>
    </submittedName>
</protein>
<sequence>MSLEPIFDWLQEWSQVIAGLGSLFLTGGLVYLYRQQQGLLKRELNREVRNSHTDTLRKRIRSWHGDIDELGVSDDAGFFSDNTNLPRVHGASVQPAPALIDVVGRDTEFRVVPQAIEDDRYLQDLLENHAPELKQIKEEIEQRHREFEDKKAQFRNEFPEAPSAETDDYTLTSTQYFDLWVFKSAVKLHREHLESDKERLRAIAEDSVENETSARPDPAIVSYSADARGGSKVITYEAQLKSGDLDVLSGLDDEIKEQVLELYYDAIEDIDSEGVYSHAVEAAEILDKMAETIEELKAKLVEYEGHPLYMGDCEYLEEATL</sequence>
<keyword evidence="2" id="KW-0812">Transmembrane</keyword>
<dbReference type="AlphaFoldDB" id="A0A830GFI9"/>
<dbReference type="OrthoDB" id="205934at2157"/>
<dbReference type="RefSeq" id="WP_188880038.1">
    <property type="nucleotide sequence ID" value="NZ_BMOQ01000011.1"/>
</dbReference>
<accession>A0A830GFI9</accession>
<keyword evidence="2" id="KW-0472">Membrane</keyword>